<dbReference type="Proteomes" id="UP000295195">
    <property type="component" value="Unassembled WGS sequence"/>
</dbReference>
<dbReference type="InterPro" id="IPR020816">
    <property type="entry name" value="Histone-like_DNA-bd_CS"/>
</dbReference>
<name>A0A4R6CRJ0_9LACO</name>
<comment type="similarity">
    <text evidence="1 5">Belongs to the bacterial histone-like protein family.</text>
</comment>
<organism evidence="6 7">
    <name type="scientific">Lactobacillus crispatus</name>
    <dbReference type="NCBI Taxonomy" id="47770"/>
    <lineage>
        <taxon>Bacteria</taxon>
        <taxon>Bacillati</taxon>
        <taxon>Bacillota</taxon>
        <taxon>Bacilli</taxon>
        <taxon>Lactobacillales</taxon>
        <taxon>Lactobacillaceae</taxon>
        <taxon>Lactobacillus</taxon>
    </lineage>
</organism>
<dbReference type="PANTHER" id="PTHR33175">
    <property type="entry name" value="DNA-BINDING PROTEIN HU"/>
    <property type="match status" value="1"/>
</dbReference>
<dbReference type="Gene3D" id="4.10.520.10">
    <property type="entry name" value="IHF-like DNA-binding proteins"/>
    <property type="match status" value="1"/>
</dbReference>
<dbReference type="CDD" id="cd13831">
    <property type="entry name" value="HU"/>
    <property type="match status" value="1"/>
</dbReference>
<dbReference type="RefSeq" id="WP_133476688.1">
    <property type="nucleotide sequence ID" value="NZ_NKLP01000207.1"/>
</dbReference>
<evidence type="ECO:0000256" key="3">
    <source>
        <dbReference type="ARBA" id="ARBA00023067"/>
    </source>
</evidence>
<dbReference type="SMART" id="SM00411">
    <property type="entry name" value="BHL"/>
    <property type="match status" value="1"/>
</dbReference>
<dbReference type="InterPro" id="IPR010992">
    <property type="entry name" value="IHF-like_DNA-bd_dom_sf"/>
</dbReference>
<keyword evidence="4" id="KW-0238">DNA-binding</keyword>
<evidence type="ECO:0000256" key="4">
    <source>
        <dbReference type="ARBA" id="ARBA00023125"/>
    </source>
</evidence>
<dbReference type="GO" id="GO:0005829">
    <property type="term" value="C:cytosol"/>
    <property type="evidence" value="ECO:0007669"/>
    <property type="project" value="TreeGrafter"/>
</dbReference>
<dbReference type="PROSITE" id="PS00045">
    <property type="entry name" value="HISTONE_LIKE"/>
    <property type="match status" value="1"/>
</dbReference>
<evidence type="ECO:0000256" key="5">
    <source>
        <dbReference type="RuleBase" id="RU003939"/>
    </source>
</evidence>
<dbReference type="PANTHER" id="PTHR33175:SF3">
    <property type="entry name" value="DNA-BINDING PROTEIN HU-BETA"/>
    <property type="match status" value="1"/>
</dbReference>
<dbReference type="GO" id="GO:0030527">
    <property type="term" value="F:structural constituent of chromatin"/>
    <property type="evidence" value="ECO:0007669"/>
    <property type="project" value="InterPro"/>
</dbReference>
<sequence>MNFTKQDLVKALSEKAGISQHQAHDVLDVFVEIVGDELAKNEKIRLTGFGTFEVRSRAARKGRNPRTGEEIEIPATRIPAFRPGKELKAKIVK</sequence>
<dbReference type="EMBL" id="NKLP01000207">
    <property type="protein sequence ID" value="TDN29397.1"/>
    <property type="molecule type" value="Genomic_DNA"/>
</dbReference>
<dbReference type="GO" id="GO:0003677">
    <property type="term" value="F:DNA binding"/>
    <property type="evidence" value="ECO:0007669"/>
    <property type="project" value="UniProtKB-KW"/>
</dbReference>
<protein>
    <recommendedName>
        <fullName evidence="2">DNA-binding protein HU</fullName>
    </recommendedName>
</protein>
<evidence type="ECO:0000313" key="7">
    <source>
        <dbReference type="Proteomes" id="UP000295195"/>
    </source>
</evidence>
<keyword evidence="3" id="KW-0226">DNA condensation</keyword>
<dbReference type="InterPro" id="IPR000119">
    <property type="entry name" value="Hist_DNA-bd"/>
</dbReference>
<accession>A0A4R6CRJ0</accession>
<dbReference type="AlphaFoldDB" id="A0A4R6CRJ0"/>
<comment type="caution">
    <text evidence="6">The sequence shown here is derived from an EMBL/GenBank/DDBJ whole genome shotgun (WGS) entry which is preliminary data.</text>
</comment>
<reference evidence="6 7" key="1">
    <citation type="submission" date="2017-06" db="EMBL/GenBank/DDBJ databases">
        <authorList>
            <person name="Swanenburg J."/>
            <person name="Kort R."/>
        </authorList>
    </citation>
    <scope>NUCLEOTIDE SEQUENCE [LARGE SCALE GENOMIC DNA]</scope>
    <source>
        <strain evidence="6 7">RL05</strain>
    </source>
</reference>
<evidence type="ECO:0000256" key="2">
    <source>
        <dbReference type="ARBA" id="ARBA00021922"/>
    </source>
</evidence>
<dbReference type="Pfam" id="PF00216">
    <property type="entry name" value="Bac_DNA_binding"/>
    <property type="match status" value="1"/>
</dbReference>
<evidence type="ECO:0000256" key="1">
    <source>
        <dbReference type="ARBA" id="ARBA00010529"/>
    </source>
</evidence>
<dbReference type="PRINTS" id="PR01727">
    <property type="entry name" value="DNABINDINGHU"/>
</dbReference>
<evidence type="ECO:0000313" key="6">
    <source>
        <dbReference type="EMBL" id="TDN29397.1"/>
    </source>
</evidence>
<proteinExistence type="inferred from homology"/>
<gene>
    <name evidence="6" type="ORF">CEE75_10960</name>
</gene>
<dbReference type="SUPFAM" id="SSF47729">
    <property type="entry name" value="IHF-like DNA-binding proteins"/>
    <property type="match status" value="1"/>
</dbReference>
<dbReference type="GO" id="GO:0030261">
    <property type="term" value="P:chromosome condensation"/>
    <property type="evidence" value="ECO:0007669"/>
    <property type="project" value="UniProtKB-KW"/>
</dbReference>